<comment type="similarity">
    <text evidence="2 9">Belongs to the cytochrome P450 family.</text>
</comment>
<accession>A0A5N7CKB8</accession>
<keyword evidence="4 8" id="KW-0479">Metal-binding</keyword>
<dbReference type="Pfam" id="PF00067">
    <property type="entry name" value="p450"/>
    <property type="match status" value="2"/>
</dbReference>
<dbReference type="PANTHER" id="PTHR24305">
    <property type="entry name" value="CYTOCHROME P450"/>
    <property type="match status" value="1"/>
</dbReference>
<keyword evidence="7 9" id="KW-0503">Monooxygenase</keyword>
<sequence length="387" mass="43843">MYSVWTNPYPPPPAKYTEPKIAAVTRMLHSYHIRSGTHGEPEISKDILLYKTSKTPHTIITADHDPHRLYRRPLSKGFSETALREQELLDEETEKGIALETTSWYKLSHLSTFFTFNLIGELAFGESFGCLECSCSRPWVTMKFQLYEERVITNNQITHEKVYIYGPAPNEKKSGYNDLSLDLFNPKYNQRYQINGNCSTHIIAGSETTTAALGATPYYLTQNPEAKDNIIQEVRNRFSGVDETKAIGIDQLKYLPTCFSEAVRKFPPAPSVFSRRVSKLGANITGKLMPEARRWVCVVSPRATPASTSRTLRNLFPSVAKVIPSTKMMIATQCKVFSIGPRNCLGQNLAKLEIRLLLFRFIPEFNWELVASSGLKPLRIRLSPVVR</sequence>
<dbReference type="InterPro" id="IPR036396">
    <property type="entry name" value="Cyt_P450_sf"/>
</dbReference>
<evidence type="ECO:0000313" key="10">
    <source>
        <dbReference type="EMBL" id="KAE8394128.1"/>
    </source>
</evidence>
<evidence type="ECO:0000256" key="1">
    <source>
        <dbReference type="ARBA" id="ARBA00001971"/>
    </source>
</evidence>
<comment type="cofactor">
    <cofactor evidence="1 8">
        <name>heme</name>
        <dbReference type="ChEBI" id="CHEBI:30413"/>
    </cofactor>
</comment>
<dbReference type="PROSITE" id="PS00086">
    <property type="entry name" value="CYTOCHROME_P450"/>
    <property type="match status" value="1"/>
</dbReference>
<proteinExistence type="inferred from homology"/>
<evidence type="ECO:0000256" key="9">
    <source>
        <dbReference type="RuleBase" id="RU000461"/>
    </source>
</evidence>
<feature type="binding site" description="axial binding residue" evidence="8">
    <location>
        <position position="344"/>
    </location>
    <ligand>
        <name>heme</name>
        <dbReference type="ChEBI" id="CHEBI:30413"/>
    </ligand>
    <ligandPart>
        <name>Fe</name>
        <dbReference type="ChEBI" id="CHEBI:18248"/>
    </ligandPart>
</feature>
<organism evidence="10">
    <name type="scientific">Petromyces alliaceus</name>
    <name type="common">Aspergillus alliaceus</name>
    <dbReference type="NCBI Taxonomy" id="209559"/>
    <lineage>
        <taxon>Eukaryota</taxon>
        <taxon>Fungi</taxon>
        <taxon>Dikarya</taxon>
        <taxon>Ascomycota</taxon>
        <taxon>Pezizomycotina</taxon>
        <taxon>Eurotiomycetes</taxon>
        <taxon>Eurotiomycetidae</taxon>
        <taxon>Eurotiales</taxon>
        <taxon>Aspergillaceae</taxon>
        <taxon>Aspergillus</taxon>
        <taxon>Aspergillus subgen. Circumdati</taxon>
    </lineage>
</organism>
<gene>
    <name evidence="10" type="ORF">BDV23DRAFT_169733</name>
</gene>
<dbReference type="InterPro" id="IPR002401">
    <property type="entry name" value="Cyt_P450_E_grp-I"/>
</dbReference>
<dbReference type="InterPro" id="IPR001128">
    <property type="entry name" value="Cyt_P450"/>
</dbReference>
<dbReference type="SUPFAM" id="SSF48264">
    <property type="entry name" value="Cytochrome P450"/>
    <property type="match status" value="1"/>
</dbReference>
<evidence type="ECO:0000256" key="7">
    <source>
        <dbReference type="ARBA" id="ARBA00023033"/>
    </source>
</evidence>
<dbReference type="GO" id="GO:0004497">
    <property type="term" value="F:monooxygenase activity"/>
    <property type="evidence" value="ECO:0007669"/>
    <property type="project" value="UniProtKB-KW"/>
</dbReference>
<protein>
    <submittedName>
        <fullName evidence="10">Cytochrome P450</fullName>
    </submittedName>
</protein>
<evidence type="ECO:0000256" key="4">
    <source>
        <dbReference type="ARBA" id="ARBA00022723"/>
    </source>
</evidence>
<reference evidence="10" key="1">
    <citation type="submission" date="2019-04" db="EMBL/GenBank/DDBJ databases">
        <title>Friends and foes A comparative genomics studyof 23 Aspergillus species from section Flavi.</title>
        <authorList>
            <consortium name="DOE Joint Genome Institute"/>
            <person name="Kjaerbolling I."/>
            <person name="Vesth T."/>
            <person name="Frisvad J.C."/>
            <person name="Nybo J.L."/>
            <person name="Theobald S."/>
            <person name="Kildgaard S."/>
            <person name="Isbrandt T."/>
            <person name="Kuo A."/>
            <person name="Sato A."/>
            <person name="Lyhne E.K."/>
            <person name="Kogle M.E."/>
            <person name="Wiebenga A."/>
            <person name="Kun R.S."/>
            <person name="Lubbers R.J."/>
            <person name="Makela M.R."/>
            <person name="Barry K."/>
            <person name="Chovatia M."/>
            <person name="Clum A."/>
            <person name="Daum C."/>
            <person name="Haridas S."/>
            <person name="He G."/>
            <person name="LaButti K."/>
            <person name="Lipzen A."/>
            <person name="Mondo S."/>
            <person name="Riley R."/>
            <person name="Salamov A."/>
            <person name="Simmons B.A."/>
            <person name="Magnuson J.K."/>
            <person name="Henrissat B."/>
            <person name="Mortensen U.H."/>
            <person name="Larsen T.O."/>
            <person name="Devries R.P."/>
            <person name="Grigoriev I.V."/>
            <person name="Machida M."/>
            <person name="Baker S.E."/>
            <person name="Andersen M.R."/>
        </authorList>
    </citation>
    <scope>NUCLEOTIDE SEQUENCE [LARGE SCALE GENOMIC DNA]</scope>
    <source>
        <strain evidence="10">IBT 14317</strain>
    </source>
</reference>
<dbReference type="PRINTS" id="PR00385">
    <property type="entry name" value="P450"/>
</dbReference>
<dbReference type="PRINTS" id="PR00463">
    <property type="entry name" value="EP450I"/>
</dbReference>
<dbReference type="GO" id="GO:0016705">
    <property type="term" value="F:oxidoreductase activity, acting on paired donors, with incorporation or reduction of molecular oxygen"/>
    <property type="evidence" value="ECO:0007669"/>
    <property type="project" value="InterPro"/>
</dbReference>
<evidence type="ECO:0000256" key="5">
    <source>
        <dbReference type="ARBA" id="ARBA00023002"/>
    </source>
</evidence>
<dbReference type="InterPro" id="IPR050121">
    <property type="entry name" value="Cytochrome_P450_monoxygenase"/>
</dbReference>
<evidence type="ECO:0000256" key="2">
    <source>
        <dbReference type="ARBA" id="ARBA00010617"/>
    </source>
</evidence>
<dbReference type="GO" id="GO:0020037">
    <property type="term" value="F:heme binding"/>
    <property type="evidence" value="ECO:0007669"/>
    <property type="project" value="InterPro"/>
</dbReference>
<dbReference type="EMBL" id="ML735225">
    <property type="protein sequence ID" value="KAE8394128.1"/>
    <property type="molecule type" value="Genomic_DNA"/>
</dbReference>
<keyword evidence="5 9" id="KW-0560">Oxidoreductase</keyword>
<dbReference type="GO" id="GO:0005506">
    <property type="term" value="F:iron ion binding"/>
    <property type="evidence" value="ECO:0007669"/>
    <property type="project" value="InterPro"/>
</dbReference>
<dbReference type="Proteomes" id="UP000326877">
    <property type="component" value="Unassembled WGS sequence"/>
</dbReference>
<dbReference type="Gene3D" id="1.10.630.10">
    <property type="entry name" value="Cytochrome P450"/>
    <property type="match status" value="1"/>
</dbReference>
<keyword evidence="6 8" id="KW-0408">Iron</keyword>
<evidence type="ECO:0000256" key="6">
    <source>
        <dbReference type="ARBA" id="ARBA00023004"/>
    </source>
</evidence>
<evidence type="ECO:0000256" key="8">
    <source>
        <dbReference type="PIRSR" id="PIRSR602401-1"/>
    </source>
</evidence>
<name>A0A5N7CKB8_PETAA</name>
<keyword evidence="3 8" id="KW-0349">Heme</keyword>
<evidence type="ECO:0000256" key="3">
    <source>
        <dbReference type="ARBA" id="ARBA00022617"/>
    </source>
</evidence>
<dbReference type="AlphaFoldDB" id="A0A5N7CKB8"/>
<dbReference type="InterPro" id="IPR017972">
    <property type="entry name" value="Cyt_P450_CS"/>
</dbReference>
<dbReference type="PANTHER" id="PTHR24305:SF210">
    <property type="entry name" value="CYTOCHROME P450 MONOOXYGENASE ASQL-RELATED"/>
    <property type="match status" value="1"/>
</dbReference>
<dbReference type="OrthoDB" id="1470350at2759"/>